<reference evidence="3 4" key="1">
    <citation type="submission" date="2019-02" db="EMBL/GenBank/DDBJ databases">
        <title>Deep-cultivation of Planctomycetes and their phenomic and genomic characterization uncovers novel biology.</title>
        <authorList>
            <person name="Wiegand S."/>
            <person name="Jogler M."/>
            <person name="Boedeker C."/>
            <person name="Pinto D."/>
            <person name="Vollmers J."/>
            <person name="Rivas-Marin E."/>
            <person name="Kohn T."/>
            <person name="Peeters S.H."/>
            <person name="Heuer A."/>
            <person name="Rast P."/>
            <person name="Oberbeckmann S."/>
            <person name="Bunk B."/>
            <person name="Jeske O."/>
            <person name="Meyerdierks A."/>
            <person name="Storesund J.E."/>
            <person name="Kallscheuer N."/>
            <person name="Luecker S."/>
            <person name="Lage O.M."/>
            <person name="Pohl T."/>
            <person name="Merkel B.J."/>
            <person name="Hornburger P."/>
            <person name="Mueller R.-W."/>
            <person name="Bruemmer F."/>
            <person name="Labrenz M."/>
            <person name="Spormann A.M."/>
            <person name="Op Den Camp H."/>
            <person name="Overmann J."/>
            <person name="Amann R."/>
            <person name="Jetten M.S.M."/>
            <person name="Mascher T."/>
            <person name="Medema M.H."/>
            <person name="Devos D.P."/>
            <person name="Kaster A.-K."/>
            <person name="Ovreas L."/>
            <person name="Rohde M."/>
            <person name="Galperin M.Y."/>
            <person name="Jogler C."/>
        </authorList>
    </citation>
    <scope>NUCLEOTIDE SEQUENCE [LARGE SCALE GENOMIC DNA]</scope>
    <source>
        <strain evidence="3 4">CA54</strain>
    </source>
</reference>
<sequence length="1198" mass="130275">MPALEIRIPSGPKDIVQLSKEMPISIGSHPSNDVSIDDASVAPMHCRVSWQKYSYRVNSAAGSEVLLNGKEVAKASLKVGDVISIGKAKITVVDETRAGHDDQAKADISEFELKPLDEEETVRANREALYEPLQEEPVATEKAPPENDPPSNIRRKKKQQHVPAPSSESVAELSMGDILASDDALPTTRSSSKDSKRSQADKSSKKDRGSDKSKTKTSWKGGRAVRPGERNILQSPLVLTLGGGGLVLLLLALTFRFMNNRQEVDGRFEEAAASKREGKYAQAIKAFERFLINYPRDSSTNNAQIQLGLTRIQQHVSGSTPAWELGLQSVHEYRQKSKDLPEFSEEANAQELEGYIKKITLGAATSAKNNLNPELLEISAEAGTLLKRIGVDKKETEEHLARVGRVAKEANDAILKRNTFDAAVAKITEALAASQAIAALDERRALLARYPDFASHREIKKLMKQALEIEKASVTREAESVAAATTEQESDVASVLSLVRHSRAQSGNKSENASVVVLSENSCMAVDTINGTPLWSRTIGYDTPFFPLEQTVPDPALLMFDTRNNELLLVSKADGKLIWRNAVSSRASGSPVVHEGQVFLPTTDGELCQFDLETGELTAQLKFAQPISSAPAISESGEYLFVAGHEGVIYILSRRPLECIQVFDSGHAPGVIEAPLMAMGPYLLAIENSQANNCNFRLYDVTEADKSLNEVASYQGVSELLGHVKDTPVLRGNRMFVPSSDERVTAFTVTEEDGQKPLSYVDSSQNESPIGCPIYLAVGPDDQMWMAARDLRKFQLTLDHLEEEVKQRMRVGLCAQPLQVQGNSIFVAGRFPASRAVFFRGVDRQAMTGQWLVVVGAPILATAAPNPNDNSIVCVTAAGDLFLVTAKRIGEGGIDTRPLAQLKIQDDPEAAYHAKRLSDGRMAVYTTGEKPHLWVVNSSGGIDSDLTLKESLQIAPAEFGKSLVLPLPGKLQLLGRSPSGGRVQDFALPVTGKTSAAWKALVPLADDQVIALTSNGMLSRLQLREQDNVSFFDEVTLIHLDHAVDVDIVVSGDRLLIADAEPSLSVLNGRSLEVVAKAALPQPAPLAPWLIEDRVYIQSGREQLICFQLGDTLNKLWEVPLPQTSLAGTPLMRNGELLAALQNGEILRINPETGELLHRYNVQQTIGDGPYLLGDQLVVISPDGGFIAVQTEKQEAGQ</sequence>
<dbReference type="Gene3D" id="1.25.40.10">
    <property type="entry name" value="Tetratricopeptide repeat domain"/>
    <property type="match status" value="1"/>
</dbReference>
<dbReference type="CDD" id="cd00060">
    <property type="entry name" value="FHA"/>
    <property type="match status" value="1"/>
</dbReference>
<gene>
    <name evidence="3" type="ORF">CA54_19990</name>
</gene>
<name>A0A5C6BLW7_9PLAN</name>
<feature type="domain" description="FHA" evidence="2">
    <location>
        <begin position="24"/>
        <end position="72"/>
    </location>
</feature>
<accession>A0A5C6BLW7</accession>
<dbReference type="Pfam" id="PF13360">
    <property type="entry name" value="PQQ_2"/>
    <property type="match status" value="2"/>
</dbReference>
<dbReference type="InterPro" id="IPR032030">
    <property type="entry name" value="YscD_cytoplasmic_dom"/>
</dbReference>
<dbReference type="InterPro" id="IPR008984">
    <property type="entry name" value="SMAD_FHA_dom_sf"/>
</dbReference>
<dbReference type="PANTHER" id="PTHR34512">
    <property type="entry name" value="CELL SURFACE PROTEIN"/>
    <property type="match status" value="1"/>
</dbReference>
<comment type="caution">
    <text evidence="3">The sequence shown here is derived from an EMBL/GenBank/DDBJ whole genome shotgun (WGS) entry which is preliminary data.</text>
</comment>
<proteinExistence type="predicted"/>
<dbReference type="InterPro" id="IPR000253">
    <property type="entry name" value="FHA_dom"/>
</dbReference>
<evidence type="ECO:0000259" key="2">
    <source>
        <dbReference type="PROSITE" id="PS50006"/>
    </source>
</evidence>
<feature type="region of interest" description="Disordered" evidence="1">
    <location>
        <begin position="130"/>
        <end position="227"/>
    </location>
</feature>
<dbReference type="PANTHER" id="PTHR34512:SF30">
    <property type="entry name" value="OUTER MEMBRANE PROTEIN ASSEMBLY FACTOR BAMB"/>
    <property type="match status" value="1"/>
</dbReference>
<dbReference type="Proteomes" id="UP000320735">
    <property type="component" value="Unassembled WGS sequence"/>
</dbReference>
<dbReference type="OrthoDB" id="220723at2"/>
<dbReference type="RefSeq" id="WP_146370540.1">
    <property type="nucleotide sequence ID" value="NZ_SJPP01000001.1"/>
</dbReference>
<dbReference type="AlphaFoldDB" id="A0A5C6BLW7"/>
<dbReference type="InterPro" id="IPR015943">
    <property type="entry name" value="WD40/YVTN_repeat-like_dom_sf"/>
</dbReference>
<dbReference type="EMBL" id="SJPP01000001">
    <property type="protein sequence ID" value="TWU13173.1"/>
    <property type="molecule type" value="Genomic_DNA"/>
</dbReference>
<keyword evidence="4" id="KW-1185">Reference proteome</keyword>
<dbReference type="SUPFAM" id="SSF49879">
    <property type="entry name" value="SMAD/FHA domain"/>
    <property type="match status" value="1"/>
</dbReference>
<dbReference type="InterPro" id="IPR002372">
    <property type="entry name" value="PQQ_rpt_dom"/>
</dbReference>
<feature type="compositionally biased region" description="Basic and acidic residues" evidence="1">
    <location>
        <begin position="191"/>
        <end position="214"/>
    </location>
</feature>
<dbReference type="InterPro" id="IPR011047">
    <property type="entry name" value="Quinoprotein_ADH-like_sf"/>
</dbReference>
<protein>
    <submittedName>
        <fullName evidence="3">Outer membrane biogenesis protein BamB</fullName>
    </submittedName>
</protein>
<dbReference type="PROSITE" id="PS50006">
    <property type="entry name" value="FHA_DOMAIN"/>
    <property type="match status" value="1"/>
</dbReference>
<dbReference type="Pfam" id="PF16697">
    <property type="entry name" value="Yop-YscD_cpl"/>
    <property type="match status" value="1"/>
</dbReference>
<dbReference type="Gene3D" id="2.130.10.10">
    <property type="entry name" value="YVTN repeat-like/Quinoprotein amine dehydrogenase"/>
    <property type="match status" value="2"/>
</dbReference>
<evidence type="ECO:0000256" key="1">
    <source>
        <dbReference type="SAM" id="MobiDB-lite"/>
    </source>
</evidence>
<dbReference type="SUPFAM" id="SSF50998">
    <property type="entry name" value="Quinoprotein alcohol dehydrogenase-like"/>
    <property type="match status" value="3"/>
</dbReference>
<evidence type="ECO:0000313" key="3">
    <source>
        <dbReference type="EMBL" id="TWU13173.1"/>
    </source>
</evidence>
<dbReference type="Gene3D" id="2.60.200.20">
    <property type="match status" value="1"/>
</dbReference>
<dbReference type="InterPro" id="IPR011990">
    <property type="entry name" value="TPR-like_helical_dom_sf"/>
</dbReference>
<organism evidence="3 4">
    <name type="scientific">Symmachiella macrocystis</name>
    <dbReference type="NCBI Taxonomy" id="2527985"/>
    <lineage>
        <taxon>Bacteria</taxon>
        <taxon>Pseudomonadati</taxon>
        <taxon>Planctomycetota</taxon>
        <taxon>Planctomycetia</taxon>
        <taxon>Planctomycetales</taxon>
        <taxon>Planctomycetaceae</taxon>
        <taxon>Symmachiella</taxon>
    </lineage>
</organism>
<evidence type="ECO:0000313" key="4">
    <source>
        <dbReference type="Proteomes" id="UP000320735"/>
    </source>
</evidence>